<reference evidence="1 2" key="1">
    <citation type="submission" date="2019-07" db="EMBL/GenBank/DDBJ databases">
        <title>Deep subsurface shale carbon reservoir microbial communities from Ohio and West Virginia, USA.</title>
        <authorList>
            <person name="Wrighton K."/>
        </authorList>
    </citation>
    <scope>NUCLEOTIDE SEQUENCE [LARGE SCALE GENOMIC DNA]</scope>
    <source>
        <strain evidence="1 2">NP_8Ht</strain>
    </source>
</reference>
<evidence type="ECO:0000313" key="1">
    <source>
        <dbReference type="EMBL" id="TYP64448.1"/>
    </source>
</evidence>
<gene>
    <name evidence="1" type="ORF">A9A72_1231235</name>
</gene>
<protein>
    <submittedName>
        <fullName evidence="1">Uncharacterized protein DUF1375</fullName>
    </submittedName>
</protein>
<accession>A0A5S5BDC5</accession>
<proteinExistence type="predicted"/>
<evidence type="ECO:0000313" key="2">
    <source>
        <dbReference type="Proteomes" id="UP000324282"/>
    </source>
</evidence>
<dbReference type="RefSeq" id="WP_159969100.1">
    <property type="nucleotide sequence ID" value="NZ_VNHQ01000013.1"/>
</dbReference>
<dbReference type="AlphaFoldDB" id="A0A5S5BDC5"/>
<organism evidence="1 2">
    <name type="scientific">Stutzerimonas stutzeri</name>
    <name type="common">Pseudomonas stutzeri</name>
    <dbReference type="NCBI Taxonomy" id="316"/>
    <lineage>
        <taxon>Bacteria</taxon>
        <taxon>Pseudomonadati</taxon>
        <taxon>Pseudomonadota</taxon>
        <taxon>Gammaproteobacteria</taxon>
        <taxon>Pseudomonadales</taxon>
        <taxon>Pseudomonadaceae</taxon>
        <taxon>Stutzerimonas</taxon>
    </lineage>
</organism>
<name>A0A5S5BDC5_STUST</name>
<dbReference type="Proteomes" id="UP000324282">
    <property type="component" value="Unassembled WGS sequence"/>
</dbReference>
<comment type="caution">
    <text evidence="1">The sequence shown here is derived from an EMBL/GenBank/DDBJ whole genome shotgun (WGS) entry which is preliminary data.</text>
</comment>
<sequence length="105" mass="10868">MSFRSYLIAAALAGILMPLTGCGTLIGRSNSQGDLYPGLQQDAAFLGLTGAGEPYNPEYVATIFCYLAVVCVPGTLLSVPLDAAIDTVLLPIDLINIAVPPAGNR</sequence>
<dbReference type="EMBL" id="VNHQ01000013">
    <property type="protein sequence ID" value="TYP64448.1"/>
    <property type="molecule type" value="Genomic_DNA"/>
</dbReference>